<dbReference type="Proteomes" id="UP000309676">
    <property type="component" value="Unassembled WGS sequence"/>
</dbReference>
<keyword evidence="2" id="KW-0808">Transferase</keyword>
<reference evidence="2 3" key="1">
    <citation type="submission" date="2019-05" db="EMBL/GenBank/DDBJ databases">
        <authorList>
            <person name="Narsing Rao M.P."/>
            <person name="Li W.J."/>
        </authorList>
    </citation>
    <scope>NUCLEOTIDE SEQUENCE [LARGE SCALE GENOMIC DNA]</scope>
    <source>
        <strain evidence="2 3">SYSU_K30003</strain>
    </source>
</reference>
<keyword evidence="3" id="KW-1185">Reference proteome</keyword>
<dbReference type="RefSeq" id="WP_138197794.1">
    <property type="nucleotide sequence ID" value="NZ_VCIW01000028.1"/>
</dbReference>
<dbReference type="GO" id="GO:0016740">
    <property type="term" value="F:transferase activity"/>
    <property type="evidence" value="ECO:0007669"/>
    <property type="project" value="UniProtKB-KW"/>
</dbReference>
<sequence length="71" mass="8141">MDFFQKANCDRCGKKLTVRTMSMFNSDTICLDCKKKEEAHPDYVRARQAEREAVRRGDGNYSGIGLPPDLR</sequence>
<evidence type="ECO:0000313" key="3">
    <source>
        <dbReference type="Proteomes" id="UP000309676"/>
    </source>
</evidence>
<evidence type="ECO:0000256" key="1">
    <source>
        <dbReference type="SAM" id="MobiDB-lite"/>
    </source>
</evidence>
<protein>
    <submittedName>
        <fullName evidence="2">Gamma-glutamylcyclotransferase</fullName>
    </submittedName>
</protein>
<name>A0A5R9G3G8_9BACL</name>
<feature type="region of interest" description="Disordered" evidence="1">
    <location>
        <begin position="50"/>
        <end position="71"/>
    </location>
</feature>
<accession>A0A5R9G3G8</accession>
<organism evidence="2 3">
    <name type="scientific">Paenibacillus antri</name>
    <dbReference type="NCBI Taxonomy" id="2582848"/>
    <lineage>
        <taxon>Bacteria</taxon>
        <taxon>Bacillati</taxon>
        <taxon>Bacillota</taxon>
        <taxon>Bacilli</taxon>
        <taxon>Bacillales</taxon>
        <taxon>Paenibacillaceae</taxon>
        <taxon>Paenibacillus</taxon>
    </lineage>
</organism>
<dbReference type="EMBL" id="VCIW01000028">
    <property type="protein sequence ID" value="TLS48846.1"/>
    <property type="molecule type" value="Genomic_DNA"/>
</dbReference>
<dbReference type="OrthoDB" id="9812979at2"/>
<evidence type="ECO:0000313" key="2">
    <source>
        <dbReference type="EMBL" id="TLS48846.1"/>
    </source>
</evidence>
<dbReference type="AlphaFoldDB" id="A0A5R9G3G8"/>
<proteinExistence type="predicted"/>
<comment type="caution">
    <text evidence="2">The sequence shown here is derived from an EMBL/GenBank/DDBJ whole genome shotgun (WGS) entry which is preliminary data.</text>
</comment>
<gene>
    <name evidence="2" type="ORF">FE782_28740</name>
</gene>